<dbReference type="RefSeq" id="WP_348945090.1">
    <property type="nucleotide sequence ID" value="NZ_CP157355.1"/>
</dbReference>
<dbReference type="EMBL" id="CP157355">
    <property type="protein sequence ID" value="XBM00754.1"/>
    <property type="molecule type" value="Genomic_DNA"/>
</dbReference>
<evidence type="ECO:0000313" key="1">
    <source>
        <dbReference type="EMBL" id="XBM00754.1"/>
    </source>
</evidence>
<gene>
    <name evidence="1" type="ORF">ABHF33_00280</name>
</gene>
<dbReference type="KEGG" id="cmav:ABHF33_00280"/>
<protein>
    <submittedName>
        <fullName evidence="1">DUF2218 domain-containing protein</fullName>
    </submittedName>
</protein>
<proteinExistence type="predicted"/>
<dbReference type="Gene3D" id="3.30.310.50">
    <property type="entry name" value="Alpha-D-phosphohexomutase, C-terminal domain"/>
    <property type="match status" value="1"/>
</dbReference>
<dbReference type="InterPro" id="IPR014543">
    <property type="entry name" value="UCP028291"/>
</dbReference>
<accession>A0AAU7FA01</accession>
<dbReference type="AlphaFoldDB" id="A0AAU7FA01"/>
<name>A0AAU7FA01_9NEIS</name>
<sequence>MVETQVDTSLAKQYLFKLCKHFARKIRVDFDAEHGVAYFDFGELQLAASENQLCFRLCAQEEAQLEILKSVVEHHLQLMTRTPDPALPWRVVNGAPMAINN</sequence>
<reference evidence="1" key="1">
    <citation type="submission" date="2024-05" db="EMBL/GenBank/DDBJ databases">
        <authorList>
            <person name="Yang L."/>
            <person name="Pan L."/>
        </authorList>
    </citation>
    <scope>NUCLEOTIDE SEQUENCE</scope>
    <source>
        <strain evidence="1">FCG-7</strain>
    </source>
</reference>
<dbReference type="Pfam" id="PF09981">
    <property type="entry name" value="DUF2218"/>
    <property type="match status" value="1"/>
</dbReference>
<organism evidence="1">
    <name type="scientific">Chitinibacter mangrovi</name>
    <dbReference type="NCBI Taxonomy" id="3153927"/>
    <lineage>
        <taxon>Bacteria</taxon>
        <taxon>Pseudomonadati</taxon>
        <taxon>Pseudomonadota</taxon>
        <taxon>Betaproteobacteria</taxon>
        <taxon>Neisseriales</taxon>
        <taxon>Chitinibacteraceae</taxon>
        <taxon>Chitinibacter</taxon>
    </lineage>
</organism>